<dbReference type="PANTHER" id="PTHR10000:SF23">
    <property type="entry name" value="5-AMINO-6-(5-PHOSPHO-D-RIBITYLAMINO)URACIL PHOSPHATASE YITU"/>
    <property type="match status" value="1"/>
</dbReference>
<dbReference type="InterPro" id="IPR006379">
    <property type="entry name" value="HAD-SF_hydro_IIB"/>
</dbReference>
<dbReference type="InterPro" id="IPR036412">
    <property type="entry name" value="HAD-like_sf"/>
</dbReference>
<dbReference type="NCBIfam" id="TIGR01484">
    <property type="entry name" value="HAD-SF-IIB"/>
    <property type="match status" value="1"/>
</dbReference>
<protein>
    <submittedName>
        <fullName evidence="1">HAD superfamily hydrolase</fullName>
    </submittedName>
</protein>
<evidence type="ECO:0000313" key="1">
    <source>
        <dbReference type="EMBL" id="KRN47147.1"/>
    </source>
</evidence>
<dbReference type="EMBL" id="JQBM01000001">
    <property type="protein sequence ID" value="KRN47147.1"/>
    <property type="molecule type" value="Genomic_DNA"/>
</dbReference>
<dbReference type="Proteomes" id="UP000051992">
    <property type="component" value="Unassembled WGS sequence"/>
</dbReference>
<gene>
    <name evidence="1" type="ORF">IV50_GL000418</name>
</gene>
<organism evidence="1 2">
    <name type="scientific">Weissella viridescens</name>
    <name type="common">Lactobacillus viridescens</name>
    <dbReference type="NCBI Taxonomy" id="1629"/>
    <lineage>
        <taxon>Bacteria</taxon>
        <taxon>Bacillati</taxon>
        <taxon>Bacillota</taxon>
        <taxon>Bacilli</taxon>
        <taxon>Lactobacillales</taxon>
        <taxon>Lactobacillaceae</taxon>
        <taxon>Weissella</taxon>
    </lineage>
</organism>
<comment type="caution">
    <text evidence="1">The sequence shown here is derived from an EMBL/GenBank/DDBJ whole genome shotgun (WGS) entry which is preliminary data.</text>
</comment>
<keyword evidence="1" id="KW-0378">Hydrolase</keyword>
<dbReference type="InterPro" id="IPR023214">
    <property type="entry name" value="HAD_sf"/>
</dbReference>
<dbReference type="GO" id="GO:0000287">
    <property type="term" value="F:magnesium ion binding"/>
    <property type="evidence" value="ECO:0007669"/>
    <property type="project" value="TreeGrafter"/>
</dbReference>
<dbReference type="RefSeq" id="WP_057744332.1">
    <property type="nucleotide sequence ID" value="NZ_BJLU01000003.1"/>
</dbReference>
<keyword evidence="2" id="KW-1185">Reference proteome</keyword>
<dbReference type="Gene3D" id="3.40.50.1000">
    <property type="entry name" value="HAD superfamily/HAD-like"/>
    <property type="match status" value="1"/>
</dbReference>
<name>A0A0R2H423_WEIVI</name>
<dbReference type="Pfam" id="PF08282">
    <property type="entry name" value="Hydrolase_3"/>
    <property type="match status" value="1"/>
</dbReference>
<accession>A0A0R2H423</accession>
<dbReference type="PANTHER" id="PTHR10000">
    <property type="entry name" value="PHOSPHOSERINE PHOSPHATASE"/>
    <property type="match status" value="1"/>
</dbReference>
<evidence type="ECO:0000313" key="2">
    <source>
        <dbReference type="Proteomes" id="UP000051992"/>
    </source>
</evidence>
<dbReference type="Gene3D" id="3.30.1240.10">
    <property type="match status" value="1"/>
</dbReference>
<dbReference type="SUPFAM" id="SSF56784">
    <property type="entry name" value="HAD-like"/>
    <property type="match status" value="1"/>
</dbReference>
<dbReference type="GO" id="GO:0016791">
    <property type="term" value="F:phosphatase activity"/>
    <property type="evidence" value="ECO:0007669"/>
    <property type="project" value="TreeGrafter"/>
</dbReference>
<sequence>MKKLIAIDLDHTTLNEAGQVSDYTIAVLQALQAQGDIVAIVTGRSPRVSEPIYRQIGLTSPLMTFNGGLGFKPNTSWDGEYSITFSSEILYRIMIAFDVHHIQGIAGENREDAWGRTERIVLSPEEQIFFPMSVKERRLLTIDNLPARFNEVLFYIAPEYQPAFVNFVRETYGDQDVEAVPWGQGSSIVSLRMQYVNKYMALTALQKAYDIEPDQVYAFGDEMNDYEMLRGAAHGILMKNGNRKLEPVVEAVTRKTNDEDGLADYIENVLKLV</sequence>
<dbReference type="GeneID" id="86899551"/>
<dbReference type="AlphaFoldDB" id="A0A0R2H423"/>
<reference evidence="1 2" key="1">
    <citation type="journal article" date="2015" name="Genome Announc.">
        <title>Expanding the biotechnology potential of lactobacilli through comparative genomics of 213 strains and associated genera.</title>
        <authorList>
            <person name="Sun Z."/>
            <person name="Harris H.M."/>
            <person name="McCann A."/>
            <person name="Guo C."/>
            <person name="Argimon S."/>
            <person name="Zhang W."/>
            <person name="Yang X."/>
            <person name="Jeffery I.B."/>
            <person name="Cooney J.C."/>
            <person name="Kagawa T.F."/>
            <person name="Liu W."/>
            <person name="Song Y."/>
            <person name="Salvetti E."/>
            <person name="Wrobel A."/>
            <person name="Rasinkangas P."/>
            <person name="Parkhill J."/>
            <person name="Rea M.C."/>
            <person name="O'Sullivan O."/>
            <person name="Ritari J."/>
            <person name="Douillard F.P."/>
            <person name="Paul Ross R."/>
            <person name="Yang R."/>
            <person name="Briner A.E."/>
            <person name="Felis G.E."/>
            <person name="de Vos W.M."/>
            <person name="Barrangou R."/>
            <person name="Klaenhammer T.R."/>
            <person name="Caufield P.W."/>
            <person name="Cui Y."/>
            <person name="Zhang H."/>
            <person name="O'Toole P.W."/>
        </authorList>
    </citation>
    <scope>NUCLEOTIDE SEQUENCE [LARGE SCALE GENOMIC DNA]</scope>
    <source>
        <strain evidence="1 2">DSM 20410</strain>
    </source>
</reference>
<dbReference type="PATRIC" id="fig|1629.5.peg.422"/>
<proteinExistence type="predicted"/>
<dbReference type="GO" id="GO:0005829">
    <property type="term" value="C:cytosol"/>
    <property type="evidence" value="ECO:0007669"/>
    <property type="project" value="TreeGrafter"/>
</dbReference>